<sequence>MSVLTVESLLAPVPTLLCTREHTLGRNSECSDCGKAFNTSSHLKVHKKIHTGDNLYECSDCGKVFSGLSSLRMHVRTHTGEKPYECNECRKTFSVSSSLRRRANSHWRKALRVPTVWKSLQSERFTYYTQENSYCTRIPISLNTRETIFNTERKFTD</sequence>
<gene>
    <name evidence="13" type="ORF">mRhiFer1_019013</name>
</gene>
<dbReference type="AlphaFoldDB" id="A0A7J7RRH0"/>
<dbReference type="GO" id="GO:0000978">
    <property type="term" value="F:RNA polymerase II cis-regulatory region sequence-specific DNA binding"/>
    <property type="evidence" value="ECO:0007669"/>
    <property type="project" value="TreeGrafter"/>
</dbReference>
<evidence type="ECO:0000256" key="5">
    <source>
        <dbReference type="ARBA" id="ARBA00022771"/>
    </source>
</evidence>
<accession>A0A7J7RRH0</accession>
<dbReference type="GO" id="GO:0000981">
    <property type="term" value="F:DNA-binding transcription factor activity, RNA polymerase II-specific"/>
    <property type="evidence" value="ECO:0007669"/>
    <property type="project" value="TreeGrafter"/>
</dbReference>
<evidence type="ECO:0000313" key="14">
    <source>
        <dbReference type="Proteomes" id="UP000585614"/>
    </source>
</evidence>
<reference evidence="13 14" key="1">
    <citation type="journal article" date="2020" name="Nature">
        <title>Six reference-quality genomes reveal evolution of bat adaptations.</title>
        <authorList>
            <person name="Jebb D."/>
            <person name="Huang Z."/>
            <person name="Pippel M."/>
            <person name="Hughes G.M."/>
            <person name="Lavrichenko K."/>
            <person name="Devanna P."/>
            <person name="Winkler S."/>
            <person name="Jermiin L.S."/>
            <person name="Skirmuntt E.C."/>
            <person name="Katzourakis A."/>
            <person name="Burkitt-Gray L."/>
            <person name="Ray D.A."/>
            <person name="Sullivan K.A.M."/>
            <person name="Roscito J.G."/>
            <person name="Kirilenko B.M."/>
            <person name="Davalos L.M."/>
            <person name="Corthals A.P."/>
            <person name="Power M.L."/>
            <person name="Jones G."/>
            <person name="Ransome R.D."/>
            <person name="Dechmann D.K.N."/>
            <person name="Locatelli A.G."/>
            <person name="Puechmaille S.J."/>
            <person name="Fedrigo O."/>
            <person name="Jarvis E.D."/>
            <person name="Hiller M."/>
            <person name="Vernes S.C."/>
            <person name="Myers E.W."/>
            <person name="Teeling E.C."/>
        </authorList>
    </citation>
    <scope>NUCLEOTIDE SEQUENCE [LARGE SCALE GENOMIC DNA]</scope>
    <source>
        <strain evidence="13">MRhiFer1</strain>
        <tissue evidence="13">Lung</tissue>
    </source>
</reference>
<keyword evidence="8" id="KW-0238">DNA-binding</keyword>
<dbReference type="EMBL" id="JACAGC010000025">
    <property type="protein sequence ID" value="KAF6278748.1"/>
    <property type="molecule type" value="Genomic_DNA"/>
</dbReference>
<evidence type="ECO:0000256" key="10">
    <source>
        <dbReference type="ARBA" id="ARBA00023242"/>
    </source>
</evidence>
<comment type="subcellular location">
    <subcellularLocation>
        <location evidence="1">Nucleus</location>
    </subcellularLocation>
</comment>
<evidence type="ECO:0000256" key="3">
    <source>
        <dbReference type="ARBA" id="ARBA00022723"/>
    </source>
</evidence>
<keyword evidence="10" id="KW-0539">Nucleus</keyword>
<dbReference type="InterPro" id="IPR036236">
    <property type="entry name" value="Znf_C2H2_sf"/>
</dbReference>
<dbReference type="PROSITE" id="PS00028">
    <property type="entry name" value="ZINC_FINGER_C2H2_1"/>
    <property type="match status" value="2"/>
</dbReference>
<dbReference type="FunFam" id="3.30.160.60:FF:000384">
    <property type="entry name" value="Zinc finger protein 550"/>
    <property type="match status" value="1"/>
</dbReference>
<keyword evidence="6" id="KW-0862">Zinc</keyword>
<evidence type="ECO:0000313" key="13">
    <source>
        <dbReference type="EMBL" id="KAF6278748.1"/>
    </source>
</evidence>
<feature type="domain" description="C2H2-type" evidence="12">
    <location>
        <begin position="56"/>
        <end position="83"/>
    </location>
</feature>
<dbReference type="Gene3D" id="3.30.160.60">
    <property type="entry name" value="Classic Zinc Finger"/>
    <property type="match status" value="3"/>
</dbReference>
<organism evidence="13 14">
    <name type="scientific">Rhinolophus ferrumequinum</name>
    <name type="common">Greater horseshoe bat</name>
    <dbReference type="NCBI Taxonomy" id="59479"/>
    <lineage>
        <taxon>Eukaryota</taxon>
        <taxon>Metazoa</taxon>
        <taxon>Chordata</taxon>
        <taxon>Craniata</taxon>
        <taxon>Vertebrata</taxon>
        <taxon>Euteleostomi</taxon>
        <taxon>Mammalia</taxon>
        <taxon>Eutheria</taxon>
        <taxon>Laurasiatheria</taxon>
        <taxon>Chiroptera</taxon>
        <taxon>Yinpterochiroptera</taxon>
        <taxon>Rhinolophoidea</taxon>
        <taxon>Rhinolophidae</taxon>
        <taxon>Rhinolophinae</taxon>
        <taxon>Rhinolophus</taxon>
    </lineage>
</organism>
<dbReference type="FunFam" id="3.30.160.60:FF:000017">
    <property type="entry name" value="zinc finger protein 62 homolog"/>
    <property type="match status" value="1"/>
</dbReference>
<evidence type="ECO:0000256" key="9">
    <source>
        <dbReference type="ARBA" id="ARBA00023163"/>
    </source>
</evidence>
<name>A0A7J7RRH0_RHIFE</name>
<evidence type="ECO:0000256" key="7">
    <source>
        <dbReference type="ARBA" id="ARBA00023015"/>
    </source>
</evidence>
<dbReference type="FunFam" id="3.30.160.60:FF:001016">
    <property type="entry name" value="zinc finger protein 850-like"/>
    <property type="match status" value="1"/>
</dbReference>
<dbReference type="PROSITE" id="PS50157">
    <property type="entry name" value="ZINC_FINGER_C2H2_2"/>
    <property type="match status" value="3"/>
</dbReference>
<feature type="domain" description="C2H2-type" evidence="12">
    <location>
        <begin position="28"/>
        <end position="55"/>
    </location>
</feature>
<keyword evidence="4" id="KW-0677">Repeat</keyword>
<dbReference type="GO" id="GO:0008270">
    <property type="term" value="F:zinc ion binding"/>
    <property type="evidence" value="ECO:0007669"/>
    <property type="project" value="UniProtKB-KW"/>
</dbReference>
<protein>
    <submittedName>
        <fullName evidence="13">Zinc finger protein 891</fullName>
    </submittedName>
</protein>
<comment type="caution">
    <text evidence="13">The sequence shown here is derived from an EMBL/GenBank/DDBJ whole genome shotgun (WGS) entry which is preliminary data.</text>
</comment>
<feature type="domain" description="C2H2-type" evidence="12">
    <location>
        <begin position="84"/>
        <end position="106"/>
    </location>
</feature>
<evidence type="ECO:0000256" key="1">
    <source>
        <dbReference type="ARBA" id="ARBA00004123"/>
    </source>
</evidence>
<dbReference type="SMART" id="SM00355">
    <property type="entry name" value="ZnF_C2H2"/>
    <property type="match status" value="3"/>
</dbReference>
<dbReference type="PANTHER" id="PTHR23226:SF430">
    <property type="entry name" value="ZINC FINGER PROTEIN 709-LIKE"/>
    <property type="match status" value="1"/>
</dbReference>
<proteinExistence type="inferred from homology"/>
<keyword evidence="5 11" id="KW-0863">Zinc-finger</keyword>
<evidence type="ECO:0000256" key="6">
    <source>
        <dbReference type="ARBA" id="ARBA00022833"/>
    </source>
</evidence>
<keyword evidence="3" id="KW-0479">Metal-binding</keyword>
<evidence type="ECO:0000256" key="11">
    <source>
        <dbReference type="PROSITE-ProRule" id="PRU00042"/>
    </source>
</evidence>
<evidence type="ECO:0000256" key="8">
    <source>
        <dbReference type="ARBA" id="ARBA00023125"/>
    </source>
</evidence>
<dbReference type="Pfam" id="PF00096">
    <property type="entry name" value="zf-C2H2"/>
    <property type="match status" value="3"/>
</dbReference>
<dbReference type="SUPFAM" id="SSF57667">
    <property type="entry name" value="beta-beta-alpha zinc fingers"/>
    <property type="match status" value="2"/>
</dbReference>
<evidence type="ECO:0000256" key="4">
    <source>
        <dbReference type="ARBA" id="ARBA00022737"/>
    </source>
</evidence>
<dbReference type="InterPro" id="IPR013087">
    <property type="entry name" value="Znf_C2H2_type"/>
</dbReference>
<keyword evidence="9" id="KW-0804">Transcription</keyword>
<dbReference type="Proteomes" id="UP000585614">
    <property type="component" value="Unassembled WGS sequence"/>
</dbReference>
<dbReference type="GO" id="GO:0005634">
    <property type="term" value="C:nucleus"/>
    <property type="evidence" value="ECO:0007669"/>
    <property type="project" value="UniProtKB-SubCell"/>
</dbReference>
<evidence type="ECO:0000256" key="2">
    <source>
        <dbReference type="ARBA" id="ARBA00006991"/>
    </source>
</evidence>
<comment type="similarity">
    <text evidence="2">Belongs to the krueppel C2H2-type zinc-finger protein family.</text>
</comment>
<keyword evidence="7" id="KW-0805">Transcription regulation</keyword>
<dbReference type="PANTHER" id="PTHR23226">
    <property type="entry name" value="ZINC FINGER AND SCAN DOMAIN-CONTAINING"/>
    <property type="match status" value="1"/>
</dbReference>
<evidence type="ECO:0000259" key="12">
    <source>
        <dbReference type="PROSITE" id="PS50157"/>
    </source>
</evidence>